<dbReference type="GO" id="GO:0002161">
    <property type="term" value="F:aminoacyl-tRNA deacylase activity"/>
    <property type="evidence" value="ECO:0007669"/>
    <property type="project" value="InterPro"/>
</dbReference>
<dbReference type="PANTHER" id="PTHR42780:SF1">
    <property type="entry name" value="ISOLEUCINE--TRNA LIGASE, CYTOPLASMIC"/>
    <property type="match status" value="1"/>
</dbReference>
<dbReference type="InterPro" id="IPR013155">
    <property type="entry name" value="M/V/L/I-tRNA-synth_anticd-bd"/>
</dbReference>
<evidence type="ECO:0000256" key="4">
    <source>
        <dbReference type="ARBA" id="ARBA00011245"/>
    </source>
</evidence>
<evidence type="ECO:0000256" key="5">
    <source>
        <dbReference type="ARBA" id="ARBA00022490"/>
    </source>
</evidence>
<comment type="function">
    <text evidence="13 15">Catalyzes the attachment of isoleucine to tRNA(Ile). As IleRS can inadvertently accommodate and process structurally similar amino acids such as valine, to avoid such errors it has two additional distinct tRNA(Ile)-dependent editing activities. One activity is designated as 'pretransfer' editing and involves the hydrolysis of activated Val-AMP. The other activity is designated 'posttransfer' editing and involves deacylation of mischarged Val-tRNA(Ile).</text>
</comment>
<evidence type="ECO:0000313" key="18">
    <source>
        <dbReference type="EMBL" id="OHA12926.1"/>
    </source>
</evidence>
<keyword evidence="5 15" id="KW-0963">Cytoplasm</keyword>
<organism evidence="18 19">
    <name type="scientific">Candidatus Sungbacteria bacterium RIFCSPLOWO2_12_FULL_41_11</name>
    <dbReference type="NCBI Taxonomy" id="1802286"/>
    <lineage>
        <taxon>Bacteria</taxon>
        <taxon>Candidatus Sungiibacteriota</taxon>
    </lineage>
</organism>
<comment type="catalytic activity">
    <reaction evidence="14 15">
        <text>tRNA(Ile) + L-isoleucine + ATP = L-isoleucyl-tRNA(Ile) + AMP + diphosphate</text>
        <dbReference type="Rhea" id="RHEA:11060"/>
        <dbReference type="Rhea" id="RHEA-COMP:9666"/>
        <dbReference type="Rhea" id="RHEA-COMP:9695"/>
        <dbReference type="ChEBI" id="CHEBI:30616"/>
        <dbReference type="ChEBI" id="CHEBI:33019"/>
        <dbReference type="ChEBI" id="CHEBI:58045"/>
        <dbReference type="ChEBI" id="CHEBI:78442"/>
        <dbReference type="ChEBI" id="CHEBI:78528"/>
        <dbReference type="ChEBI" id="CHEBI:456215"/>
        <dbReference type="EC" id="6.1.1.5"/>
    </reaction>
</comment>
<keyword evidence="6 15" id="KW-0436">Ligase</keyword>
<dbReference type="SUPFAM" id="SSF50677">
    <property type="entry name" value="ValRS/IleRS/LeuRS editing domain"/>
    <property type="match status" value="1"/>
</dbReference>
<dbReference type="Gene3D" id="3.40.50.620">
    <property type="entry name" value="HUPs"/>
    <property type="match status" value="3"/>
</dbReference>
<dbReference type="AlphaFoldDB" id="A0A1G2LMT9"/>
<dbReference type="InterPro" id="IPR013078">
    <property type="entry name" value="His_Pase_superF_clade-1"/>
</dbReference>
<dbReference type="GO" id="GO:0006428">
    <property type="term" value="P:isoleucyl-tRNA aminoacylation"/>
    <property type="evidence" value="ECO:0007669"/>
    <property type="project" value="UniProtKB-UniRule"/>
</dbReference>
<evidence type="ECO:0000256" key="1">
    <source>
        <dbReference type="ARBA" id="ARBA00001947"/>
    </source>
</evidence>
<evidence type="ECO:0000256" key="8">
    <source>
        <dbReference type="ARBA" id="ARBA00022741"/>
    </source>
</evidence>
<dbReference type="EC" id="6.1.1.5" evidence="15"/>
<evidence type="ECO:0000256" key="7">
    <source>
        <dbReference type="ARBA" id="ARBA00022723"/>
    </source>
</evidence>
<gene>
    <name evidence="15" type="primary">ileS</name>
    <name evidence="18" type="ORF">A3G49_04365</name>
</gene>
<feature type="domain" description="Aminoacyl-tRNA synthetase class Ia" evidence="16">
    <location>
        <begin position="16"/>
        <end position="515"/>
    </location>
</feature>
<dbReference type="Pfam" id="PF08264">
    <property type="entry name" value="Anticodon_1"/>
    <property type="match status" value="1"/>
</dbReference>
<keyword evidence="12 15" id="KW-0030">Aminoacyl-tRNA synthetase</keyword>
<keyword evidence="10 15" id="KW-0067">ATP-binding</keyword>
<sequence length="1254" mass="144536">MSDDNKQLSLPEREEKILEFWEKNKIFEKSLAKNKRGKTFIFYEGPPTANAAPGIHHLESRSFKDIIPRYKTMRGFFVPRKAGWDTHGLPVEIQVEKMLGIKTKKDIEKYGIAAFNEKCRQSVWQFKEEWEKSTKRIGFWLDLENPYITYETKYIESLWWIIKEIWKKKLLYQDFKVVPWCPRCETGLSTHELGQPGAYRTVKENSVFVKLKIKGERNEYLLIWTTTPWTLPANVAVAVNPKIEYTKWEVGDGAAGGGRYCVWSATIPPHSPEEKIEVVEKVSGKSLLGTEYEPLFSVPQEYFLGSPPGFSVIPGDFVSTEEGTGMVHIAPAFGDDDMRAVKSYYRHPERSEGSQGGDSSPVAQNDVQLNYPILHTVNVDGTVKKGIVGEGKFVKTADRDIIEYLKKRNLLFFVKPHEHDYPHCWRCDTPLLYFAKNAWWIKMTVLKEKLLSGNFKINWMPEHIKDGRFGEFLREVRDWAFSRERFWGTPLPVWRCGKCENIEAVGSLEELHERSGVARNKYMVMRHGESLSNIKNLCGSIDGHPLTLKGRVQAEKRAGLLKKRGIDLIISSPVLRTRETAEIVGKIIELPVHFDKRIQEVNVGDFHERPDHMYHSYFSSHLEKFTKRPPNGETLSELRARIMDFMADMEQKHSGKTILIVSHEYPIWMMFSGALGWSNEETIREHMGKREDDFIFFAETLDLPLKNLPRDFTGAVNLHRPYIDAVVFSCKKCGGEMKRVPEIIDVWFDSGAMPFAQGHWPFAKQPTTNNQQPTTLLYPADYISEAVDQTRGWFYTLLAVATLLGKGAPYKNVISLGHVLDKNGQKMSKSKGNVINPKDMINKYGADTIRWYFYTINSPGEPKKFDEKDLQVKLRGFLGTLWNSFVFFDTYIDKIPNPKSQIPNKFKIQNSKKRNFLDQWIILKLENLAVEVTKKLDKYDITGAARAIEEFTLNDFSNWYLRRSRRRFQKPKTIVEKNEAALTTAYILVQLSKLTAPFIPFLSDAIWRELRKKIRLEEESVHLAEWPSSGVILSGAAAGRRISKDLSLRLRMTEGDKKLFKDMETVRKVVAEALKLRAEVGIKVRQPLANLQLTTNNRQLRKDLLELIKEEVNVKEITFGKELKLDTVITPELKEEGMMREIVRNIQEMRKDLGLHPRDKIRVQFSSGIISNPFGVIPSEARNLKVAPDLDIVLEKWKKFIMAEAGAKEFYIGGKKIFKAECDLEIEGKQVWAGIDKLSFREYQNNKTKVENGW</sequence>
<dbReference type="GO" id="GO:0008270">
    <property type="term" value="F:zinc ion binding"/>
    <property type="evidence" value="ECO:0007669"/>
    <property type="project" value="UniProtKB-UniRule"/>
</dbReference>
<dbReference type="PRINTS" id="PR00984">
    <property type="entry name" value="TRNASYNTHILE"/>
</dbReference>
<feature type="binding site" evidence="15">
    <location>
        <position position="829"/>
    </location>
    <ligand>
        <name>ATP</name>
        <dbReference type="ChEBI" id="CHEBI:30616"/>
    </ligand>
</feature>
<evidence type="ECO:0000256" key="12">
    <source>
        <dbReference type="ARBA" id="ARBA00023146"/>
    </source>
</evidence>
<dbReference type="GO" id="GO:0005737">
    <property type="term" value="C:cytoplasm"/>
    <property type="evidence" value="ECO:0007669"/>
    <property type="project" value="UniProtKB-SubCell"/>
</dbReference>
<feature type="domain" description="Aminoacyl-tRNA synthetase class Ia" evidence="16">
    <location>
        <begin position="723"/>
        <end position="854"/>
    </location>
</feature>
<evidence type="ECO:0000256" key="2">
    <source>
        <dbReference type="ARBA" id="ARBA00004496"/>
    </source>
</evidence>
<keyword evidence="11 15" id="KW-0648">Protein biosynthesis</keyword>
<dbReference type="CDD" id="cd07961">
    <property type="entry name" value="Anticodon_Ia_Ile_ABEc"/>
    <property type="match status" value="1"/>
</dbReference>
<reference evidence="18 19" key="1">
    <citation type="journal article" date="2016" name="Nat. Commun.">
        <title>Thousands of microbial genomes shed light on interconnected biogeochemical processes in an aquifer system.</title>
        <authorList>
            <person name="Anantharaman K."/>
            <person name="Brown C.T."/>
            <person name="Hug L.A."/>
            <person name="Sharon I."/>
            <person name="Castelle C.J."/>
            <person name="Probst A.J."/>
            <person name="Thomas B.C."/>
            <person name="Singh A."/>
            <person name="Wilkins M.J."/>
            <person name="Karaoz U."/>
            <person name="Brodie E.L."/>
            <person name="Williams K.H."/>
            <person name="Hubbard S.S."/>
            <person name="Banfield J.F."/>
        </authorList>
    </citation>
    <scope>NUCLEOTIDE SEQUENCE [LARGE SCALE GENOMIC DNA]</scope>
</reference>
<dbReference type="SUPFAM" id="SSF53254">
    <property type="entry name" value="Phosphoglycerate mutase-like"/>
    <property type="match status" value="1"/>
</dbReference>
<dbReference type="Pfam" id="PF00133">
    <property type="entry name" value="tRNA-synt_1"/>
    <property type="match status" value="2"/>
</dbReference>
<dbReference type="GO" id="GO:0000049">
    <property type="term" value="F:tRNA binding"/>
    <property type="evidence" value="ECO:0007669"/>
    <property type="project" value="InterPro"/>
</dbReference>
<evidence type="ECO:0000256" key="14">
    <source>
        <dbReference type="ARBA" id="ARBA00048359"/>
    </source>
</evidence>
<feature type="domain" description="Methionyl/Valyl/Leucyl/Isoleucyl-tRNA synthetase anticodon-binding" evidence="17">
    <location>
        <begin position="918"/>
        <end position="1088"/>
    </location>
</feature>
<dbReference type="PANTHER" id="PTHR42780">
    <property type="entry name" value="SOLEUCYL-TRNA SYNTHETASE"/>
    <property type="match status" value="1"/>
</dbReference>
<dbReference type="InterPro" id="IPR009080">
    <property type="entry name" value="tRNAsynth_Ia_anticodon-bd"/>
</dbReference>
<dbReference type="CDD" id="cd07067">
    <property type="entry name" value="HP_PGM_like"/>
    <property type="match status" value="1"/>
</dbReference>
<comment type="subcellular location">
    <subcellularLocation>
        <location evidence="2 15">Cytoplasm</location>
    </subcellularLocation>
</comment>
<dbReference type="GO" id="GO:0004822">
    <property type="term" value="F:isoleucine-tRNA ligase activity"/>
    <property type="evidence" value="ECO:0007669"/>
    <property type="project" value="UniProtKB-UniRule"/>
</dbReference>
<dbReference type="SUPFAM" id="SSF52374">
    <property type="entry name" value="Nucleotidylyl transferase"/>
    <property type="match status" value="1"/>
</dbReference>
<keyword evidence="9 15" id="KW-0862">Zinc</keyword>
<dbReference type="SMART" id="SM00855">
    <property type="entry name" value="PGAM"/>
    <property type="match status" value="1"/>
</dbReference>
<dbReference type="InterPro" id="IPR029033">
    <property type="entry name" value="His_PPase_superfam"/>
</dbReference>
<protein>
    <recommendedName>
        <fullName evidence="15">Isoleucine--tRNA ligase</fullName>
        <ecNumber evidence="15">6.1.1.5</ecNumber>
    </recommendedName>
    <alternativeName>
        <fullName evidence="15">Isoleucyl-tRNA synthetase</fullName>
        <shortName evidence="15">IleRS</shortName>
    </alternativeName>
</protein>
<evidence type="ECO:0000313" key="19">
    <source>
        <dbReference type="Proteomes" id="UP000177171"/>
    </source>
</evidence>
<feature type="short sequence motif" description="'KMSKS' region" evidence="15">
    <location>
        <begin position="826"/>
        <end position="830"/>
    </location>
</feature>
<comment type="subunit">
    <text evidence="4 15">Monomer.</text>
</comment>
<dbReference type="Pfam" id="PF00300">
    <property type="entry name" value="His_Phos_1"/>
    <property type="match status" value="1"/>
</dbReference>
<name>A0A1G2LMT9_9BACT</name>
<comment type="cofactor">
    <cofactor evidence="1 15">
        <name>Zn(2+)</name>
        <dbReference type="ChEBI" id="CHEBI:29105"/>
    </cofactor>
</comment>
<dbReference type="SUPFAM" id="SSF47323">
    <property type="entry name" value="Anticodon-binding domain of a subclass of class I aminoacyl-tRNA synthetases"/>
    <property type="match status" value="1"/>
</dbReference>
<evidence type="ECO:0000256" key="6">
    <source>
        <dbReference type="ARBA" id="ARBA00022598"/>
    </source>
</evidence>
<comment type="caution">
    <text evidence="18">The sequence shown here is derived from an EMBL/GenBank/DDBJ whole genome shotgun (WGS) entry which is preliminary data.</text>
</comment>
<dbReference type="InterPro" id="IPR002300">
    <property type="entry name" value="aa-tRNA-synth_Ia"/>
</dbReference>
<keyword evidence="8 15" id="KW-0547">Nucleotide-binding</keyword>
<accession>A0A1G2LMT9</accession>
<dbReference type="EMBL" id="MHQY01000037">
    <property type="protein sequence ID" value="OHA12926.1"/>
    <property type="molecule type" value="Genomic_DNA"/>
</dbReference>
<feature type="short sequence motif" description="'HIGH' region" evidence="15">
    <location>
        <begin position="47"/>
        <end position="57"/>
    </location>
</feature>
<dbReference type="FunFam" id="3.40.50.620:FF:000063">
    <property type="entry name" value="Isoleucine--tRNA ligase"/>
    <property type="match status" value="1"/>
</dbReference>
<comment type="domain">
    <text evidence="15">IleRS has two distinct active sites: one for aminoacylation and one for editing. The misactivated valine is translocated from the active site to the editing site, which sterically excludes the correctly activated isoleucine. The single editing site contains two valyl binding pockets, one specific for each substrate (Val-AMP or Val-tRNA(Ile)).</text>
</comment>
<dbReference type="HAMAP" id="MF_02003">
    <property type="entry name" value="Ile_tRNA_synth_type2"/>
    <property type="match status" value="1"/>
</dbReference>
<evidence type="ECO:0000256" key="3">
    <source>
        <dbReference type="ARBA" id="ARBA00007078"/>
    </source>
</evidence>
<evidence type="ECO:0000259" key="17">
    <source>
        <dbReference type="Pfam" id="PF08264"/>
    </source>
</evidence>
<proteinExistence type="inferred from homology"/>
<dbReference type="InterPro" id="IPR002301">
    <property type="entry name" value="Ile-tRNA-ligase"/>
</dbReference>
<dbReference type="GO" id="GO:0005524">
    <property type="term" value="F:ATP binding"/>
    <property type="evidence" value="ECO:0007669"/>
    <property type="project" value="UniProtKB-UniRule"/>
</dbReference>
<dbReference type="InterPro" id="IPR033709">
    <property type="entry name" value="Anticodon_Ile_ABEc"/>
</dbReference>
<evidence type="ECO:0000256" key="9">
    <source>
        <dbReference type="ARBA" id="ARBA00022833"/>
    </source>
</evidence>
<dbReference type="Gene3D" id="3.90.740.10">
    <property type="entry name" value="Valyl/Leucyl/Isoleucyl-tRNA synthetase, editing domain"/>
    <property type="match status" value="1"/>
</dbReference>
<dbReference type="Pfam" id="PF19302">
    <property type="entry name" value="DUF5915"/>
    <property type="match status" value="1"/>
</dbReference>
<dbReference type="InterPro" id="IPR009008">
    <property type="entry name" value="Val/Leu/Ile-tRNA-synth_edit"/>
</dbReference>
<dbReference type="Proteomes" id="UP000177171">
    <property type="component" value="Unassembled WGS sequence"/>
</dbReference>
<keyword evidence="7 15" id="KW-0479">Metal-binding</keyword>
<dbReference type="InterPro" id="IPR014729">
    <property type="entry name" value="Rossmann-like_a/b/a_fold"/>
</dbReference>
<dbReference type="InterPro" id="IPR023586">
    <property type="entry name" value="Ile-tRNA-ligase_type2"/>
</dbReference>
<evidence type="ECO:0000256" key="13">
    <source>
        <dbReference type="ARBA" id="ARBA00025217"/>
    </source>
</evidence>
<evidence type="ECO:0000256" key="15">
    <source>
        <dbReference type="HAMAP-Rule" id="MF_02003"/>
    </source>
</evidence>
<evidence type="ECO:0000256" key="11">
    <source>
        <dbReference type="ARBA" id="ARBA00022917"/>
    </source>
</evidence>
<dbReference type="Gene3D" id="3.40.50.1240">
    <property type="entry name" value="Phosphoglycerate mutase-like"/>
    <property type="match status" value="1"/>
</dbReference>
<dbReference type="Gene3D" id="1.10.730.10">
    <property type="entry name" value="Isoleucyl-tRNA Synthetase, Domain 1"/>
    <property type="match status" value="1"/>
</dbReference>
<evidence type="ECO:0000259" key="16">
    <source>
        <dbReference type="Pfam" id="PF00133"/>
    </source>
</evidence>
<evidence type="ECO:0000256" key="10">
    <source>
        <dbReference type="ARBA" id="ARBA00022840"/>
    </source>
</evidence>
<comment type="similarity">
    <text evidence="3 15">Belongs to the class-I aminoacyl-tRNA synthetase family. IleS type 2 subfamily.</text>
</comment>